<keyword evidence="4 6" id="KW-0175">Coiled coil</keyword>
<sequence length="1728" mass="196579">MERVTKMDAHFSDILEEFMKSAIVTWVHLFDNVIDGEADGPLSTQYLEVKSNSQHSQYQYLRLTNGIFLNKVMRVIDPNPKVEQIYRTESNDEVLRVQNFSILKRHLRSYYQEDLQLLLLMPLPNVAVLGRDPLTEAAVEELRRLLLLLLGCAVQCERKEEFIQQIQTLDIETQAAIATCIQEITQDPSNVLPLQWGDLSAVEGAELQGLFNTMAQHIQGLLLQRDTHLERIAELCQEHESEERTPSPSSYLDTPQGLAVQLADSRAKLRRLRQELEEKGDQLLDYKQEVQAMELELKKLRQENRSLHGEARAARNLRDELDCLRERAAKADRLQSELQSCAHRLRSLDLYRTQLQEQQQYCATLQETRALLEEQLGEVRARCSSLRELERDNLLLRQRVIDLEGERDTERQRVDMLLEENMGLEAELKHSLGEARNLQHSGVDSEDDLSGESVSFSALKPLSVEVSEASSWRLLGAENENAELRRRLEQLQAEREVWSDGAGTTQLDPAELKEEREKLKEELQRQTDTWTNLEAEHQNTLKELQNLKNENSSLRTRLELLKKEQPHEEKIEASAKQKRSVEEAEETKTQREDGEGGREAKEKGITGQEHGKKQEREYGMSLNRTKREEGEGEEIVSVKESDDKIKKMGNDELMEPKDTSTERGDGEGEKETERVEMLKEKKEGDVKRITGEALKKKEGQNAGQGAGGEKLTEREKTEGEEEKDGEKCKDTAKDLHLDPDTGALASQLHQALLEVERQTQESDRLAGLAQDLRSKLGEQSRRAVRAEQQLCVLEAENLRLRKSAESLGEARKQIEVLQAESAQMEEDLTRLRSQAELQRLEGAVIAQLQGERVQLERERDTLRSTADTLRSAARKGDQLELANQTLKTEVERLGRSLESSRRREEELGSELREAGLEAEALGRGRDQAVLEAARLEQEKESLQNNLDAQRRENRQREREVARLRQQLESTASALEHSNQRACTLEAENRHHSQELSQLQEDYAQLQEQEKENRQLSVLNREAQSQLSMLTQELANEKMQSQERATEIARLNQELEMLKAKQNATISAHKAEGLETSIASLISPGTELKHAHTEQAKDWNQKKESAQLLSTAHTEQCENSEAQSLLPETQGGPQPSSVRTPHGKGDNELSSKTIENVEPVGMNIARNTESDNLPIASNPSVHRKESLSGRLIEVERQNATLQIERDVLLSQVSQLQSANTHLQEQLDNLHKHSFALQENCANLQALNTKLQTEQASLSSQHASVWARCSESEARAAALEAEAKVWSRDREEVMMRGEGLQRDHERLTALQQRQEAELEALLSKHSQLKTNFRNQEAQHRELEGRYQELSERKAQLEEGEEAIRAERQKMEREVQAQAERERELERLRDENDRFQALQKESVQVQTELLAQGSVLRGELSAAQLERTRLEGELSTLREQNQHLDLNNARLASQYQLLTQLKGNMEEENRHLVEQNQSLARENRALLERSLESRDQHHLQQREYLDKLNELRREKQKLVEKIMDQYRVLEPSMPLPNKAKKSNWIADRMKKLIKPRGGREIREGRAQFIAAGSVENLTEASDYIVTSHVQNADPLSAPVSPSPLRKASSTESEDQPRVVLRSGRRKLGSRHGWGLGRGRGGGVSQSFSPGDNRPSPRERYCSQGASVAIWEGDSSPTPSHESLTEEEKAGCEDNLTAELKSDPHRLSSGPEDCLSSDGKTLLTKTDSLQSM</sequence>
<feature type="compositionally biased region" description="Gly residues" evidence="7">
    <location>
        <begin position="1628"/>
        <end position="1640"/>
    </location>
</feature>
<evidence type="ECO:0000256" key="6">
    <source>
        <dbReference type="SAM" id="Coils"/>
    </source>
</evidence>
<dbReference type="Proteomes" id="UP000829720">
    <property type="component" value="Unassembled WGS sequence"/>
</dbReference>
<reference evidence="9" key="1">
    <citation type="submission" date="2021-01" db="EMBL/GenBank/DDBJ databases">
        <authorList>
            <person name="Zahm M."/>
            <person name="Roques C."/>
            <person name="Cabau C."/>
            <person name="Klopp C."/>
            <person name="Donnadieu C."/>
            <person name="Jouanno E."/>
            <person name="Lampietro C."/>
            <person name="Louis A."/>
            <person name="Herpin A."/>
            <person name="Echchiki A."/>
            <person name="Berthelot C."/>
            <person name="Parey E."/>
            <person name="Roest-Crollius H."/>
            <person name="Braasch I."/>
            <person name="Postlethwait J."/>
            <person name="Bobe J."/>
            <person name="Montfort J."/>
            <person name="Bouchez O."/>
            <person name="Begum T."/>
            <person name="Mejri S."/>
            <person name="Adams A."/>
            <person name="Chen W.-J."/>
            <person name="Guiguen Y."/>
        </authorList>
    </citation>
    <scope>NUCLEOTIDE SEQUENCE</scope>
    <source>
        <tissue evidence="9">Blood</tissue>
    </source>
</reference>
<evidence type="ECO:0000256" key="5">
    <source>
        <dbReference type="ARBA" id="ARBA00061299"/>
    </source>
</evidence>
<feature type="region of interest" description="Disordered" evidence="7">
    <location>
        <begin position="1590"/>
        <end position="1728"/>
    </location>
</feature>
<feature type="region of interest" description="Disordered" evidence="7">
    <location>
        <begin position="1086"/>
        <end position="1156"/>
    </location>
</feature>
<feature type="compositionally biased region" description="Basic and acidic residues" evidence="7">
    <location>
        <begin position="561"/>
        <end position="618"/>
    </location>
</feature>
<feature type="compositionally biased region" description="Basic and acidic residues" evidence="7">
    <location>
        <begin position="636"/>
        <end position="699"/>
    </location>
</feature>
<dbReference type="PANTHER" id="PTHR18947">
    <property type="entry name" value="HOOK PROTEINS"/>
    <property type="match status" value="1"/>
</dbReference>
<dbReference type="GO" id="GO:0007165">
    <property type="term" value="P:signal transduction"/>
    <property type="evidence" value="ECO:0007669"/>
    <property type="project" value="UniProtKB-ARBA"/>
</dbReference>
<organism evidence="9 10">
    <name type="scientific">Albula goreensis</name>
    <dbReference type="NCBI Taxonomy" id="1534307"/>
    <lineage>
        <taxon>Eukaryota</taxon>
        <taxon>Metazoa</taxon>
        <taxon>Chordata</taxon>
        <taxon>Craniata</taxon>
        <taxon>Vertebrata</taxon>
        <taxon>Euteleostomi</taxon>
        <taxon>Actinopterygii</taxon>
        <taxon>Neopterygii</taxon>
        <taxon>Teleostei</taxon>
        <taxon>Albuliformes</taxon>
        <taxon>Albulidae</taxon>
        <taxon>Albula</taxon>
    </lineage>
</organism>
<dbReference type="FunFam" id="1.10.418.10:FF:000035">
    <property type="entry name" value="girdin isoform X1"/>
    <property type="match status" value="1"/>
</dbReference>
<dbReference type="OrthoDB" id="10254988at2759"/>
<evidence type="ECO:0000313" key="9">
    <source>
        <dbReference type="EMBL" id="KAI1898659.1"/>
    </source>
</evidence>
<feature type="region of interest" description="Disordered" evidence="7">
    <location>
        <begin position="1166"/>
        <end position="1185"/>
    </location>
</feature>
<dbReference type="PANTHER" id="PTHR18947:SF35">
    <property type="entry name" value="COILED-COIL DOMAIN-CONTAINING PROTEIN 88B"/>
    <property type="match status" value="1"/>
</dbReference>
<feature type="compositionally biased region" description="Basic and acidic residues" evidence="7">
    <location>
        <begin position="1679"/>
        <end position="1688"/>
    </location>
</feature>
<dbReference type="GO" id="GO:0030705">
    <property type="term" value="P:cytoskeleton-dependent intracellular transport"/>
    <property type="evidence" value="ECO:0007669"/>
    <property type="project" value="InterPro"/>
</dbReference>
<proteinExistence type="inferred from homology"/>
<feature type="coiled-coil region" evidence="6">
    <location>
        <begin position="259"/>
        <end position="427"/>
    </location>
</feature>
<evidence type="ECO:0000256" key="4">
    <source>
        <dbReference type="ARBA" id="ARBA00023054"/>
    </source>
</evidence>
<dbReference type="GO" id="GO:0005085">
    <property type="term" value="F:guanyl-nucleotide exchange factor activity"/>
    <property type="evidence" value="ECO:0007669"/>
    <property type="project" value="UniProtKB-KW"/>
</dbReference>
<feature type="region of interest" description="Disordered" evidence="7">
    <location>
        <begin position="938"/>
        <end position="959"/>
    </location>
</feature>
<evidence type="ECO:0000256" key="2">
    <source>
        <dbReference type="ARBA" id="ARBA00022490"/>
    </source>
</evidence>
<feature type="compositionally biased region" description="Polar residues" evidence="7">
    <location>
        <begin position="1166"/>
        <end position="1179"/>
    </location>
</feature>
<comment type="subcellular location">
    <subcellularLocation>
        <location evidence="1">Cytoplasm</location>
    </subcellularLocation>
</comment>
<evidence type="ECO:0000259" key="8">
    <source>
        <dbReference type="Pfam" id="PF19047"/>
    </source>
</evidence>
<evidence type="ECO:0000256" key="7">
    <source>
        <dbReference type="SAM" id="MobiDB-lite"/>
    </source>
</evidence>
<dbReference type="Gene3D" id="1.10.418.10">
    <property type="entry name" value="Calponin-like domain"/>
    <property type="match status" value="1"/>
</dbReference>
<dbReference type="Pfam" id="PF19047">
    <property type="entry name" value="HOOK_N"/>
    <property type="match status" value="1"/>
</dbReference>
<dbReference type="GO" id="GO:0008017">
    <property type="term" value="F:microtubule binding"/>
    <property type="evidence" value="ECO:0007669"/>
    <property type="project" value="TreeGrafter"/>
</dbReference>
<evidence type="ECO:0000313" key="10">
    <source>
        <dbReference type="Proteomes" id="UP000829720"/>
    </source>
</evidence>
<feature type="compositionally biased region" description="Basic and acidic residues" evidence="7">
    <location>
        <begin position="1086"/>
        <end position="1104"/>
    </location>
</feature>
<evidence type="ECO:0000256" key="3">
    <source>
        <dbReference type="ARBA" id="ARBA00022658"/>
    </source>
</evidence>
<feature type="compositionally biased region" description="Basic and acidic residues" evidence="7">
    <location>
        <begin position="724"/>
        <end position="734"/>
    </location>
</feature>
<keyword evidence="2" id="KW-0963">Cytoplasm</keyword>
<keyword evidence="3" id="KW-0344">Guanine-nucleotide releasing factor</keyword>
<dbReference type="InterPro" id="IPR036872">
    <property type="entry name" value="CH_dom_sf"/>
</dbReference>
<feature type="compositionally biased region" description="Polar residues" evidence="7">
    <location>
        <begin position="1719"/>
        <end position="1728"/>
    </location>
</feature>
<dbReference type="EMBL" id="JAERUA010000006">
    <property type="protein sequence ID" value="KAI1898659.1"/>
    <property type="molecule type" value="Genomic_DNA"/>
</dbReference>
<feature type="compositionally biased region" description="Basic and acidic residues" evidence="7">
    <location>
        <begin position="948"/>
        <end position="959"/>
    </location>
</feature>
<dbReference type="SUPFAM" id="SSF116907">
    <property type="entry name" value="Hook domain"/>
    <property type="match status" value="1"/>
</dbReference>
<dbReference type="GO" id="GO:0031122">
    <property type="term" value="P:cytoplasmic microtubule organization"/>
    <property type="evidence" value="ECO:0007669"/>
    <property type="project" value="TreeGrafter"/>
</dbReference>
<dbReference type="GO" id="GO:0005813">
    <property type="term" value="C:centrosome"/>
    <property type="evidence" value="ECO:0007669"/>
    <property type="project" value="TreeGrafter"/>
</dbReference>
<dbReference type="InterPro" id="IPR043936">
    <property type="entry name" value="HOOK_N"/>
</dbReference>
<protein>
    <recommendedName>
        <fullName evidence="8">HOOK N-terminal domain-containing protein</fullName>
    </recommendedName>
</protein>
<accession>A0A8T3DMF8</accession>
<feature type="coiled-coil region" evidence="6">
    <location>
        <begin position="1302"/>
        <end position="1525"/>
    </location>
</feature>
<keyword evidence="10" id="KW-1185">Reference proteome</keyword>
<feature type="domain" description="HOOK N-terminal" evidence="8">
    <location>
        <begin position="55"/>
        <end position="183"/>
    </location>
</feature>
<gene>
    <name evidence="9" type="ORF">AGOR_G00074650</name>
</gene>
<dbReference type="GO" id="GO:0005737">
    <property type="term" value="C:cytoplasm"/>
    <property type="evidence" value="ECO:0007669"/>
    <property type="project" value="UniProtKB-SubCell"/>
</dbReference>
<evidence type="ECO:0000256" key="1">
    <source>
        <dbReference type="ARBA" id="ARBA00004496"/>
    </source>
</evidence>
<dbReference type="GO" id="GO:0051959">
    <property type="term" value="F:dynein light intermediate chain binding"/>
    <property type="evidence" value="ECO:0007669"/>
    <property type="project" value="TreeGrafter"/>
</dbReference>
<feature type="region of interest" description="Disordered" evidence="7">
    <location>
        <begin position="561"/>
        <end position="734"/>
    </location>
</feature>
<comment type="similarity">
    <text evidence="5">Belongs to the CCDC88 family.</text>
</comment>
<feature type="compositionally biased region" description="Polar residues" evidence="7">
    <location>
        <begin position="1106"/>
        <end position="1138"/>
    </location>
</feature>
<name>A0A8T3DMF8_9TELE</name>
<comment type="caution">
    <text evidence="9">The sequence shown here is derived from an EMBL/GenBank/DDBJ whole genome shotgun (WGS) entry which is preliminary data.</text>
</comment>